<dbReference type="GO" id="GO:0022857">
    <property type="term" value="F:transmembrane transporter activity"/>
    <property type="evidence" value="ECO:0007669"/>
    <property type="project" value="InterPro"/>
</dbReference>
<dbReference type="AlphaFoldDB" id="A0AAD4R546"/>
<keyword evidence="4 6" id="KW-1133">Transmembrane helix</keyword>
<feature type="transmembrane region" description="Helical" evidence="6">
    <location>
        <begin position="154"/>
        <end position="179"/>
    </location>
</feature>
<evidence type="ECO:0000256" key="3">
    <source>
        <dbReference type="ARBA" id="ARBA00022692"/>
    </source>
</evidence>
<dbReference type="GO" id="GO:0005765">
    <property type="term" value="C:lysosomal membrane"/>
    <property type="evidence" value="ECO:0007669"/>
    <property type="project" value="TreeGrafter"/>
</dbReference>
<name>A0AAD4R546_9BILA</name>
<keyword evidence="8" id="KW-1185">Reference proteome</keyword>
<feature type="transmembrane region" description="Helical" evidence="6">
    <location>
        <begin position="24"/>
        <end position="46"/>
    </location>
</feature>
<feature type="transmembrane region" description="Helical" evidence="6">
    <location>
        <begin position="327"/>
        <end position="346"/>
    </location>
</feature>
<dbReference type="Proteomes" id="UP001201812">
    <property type="component" value="Unassembled WGS sequence"/>
</dbReference>
<feature type="transmembrane region" description="Helical" evidence="6">
    <location>
        <begin position="394"/>
        <end position="414"/>
    </location>
</feature>
<organism evidence="7 8">
    <name type="scientific">Ditylenchus destructor</name>
    <dbReference type="NCBI Taxonomy" id="166010"/>
    <lineage>
        <taxon>Eukaryota</taxon>
        <taxon>Metazoa</taxon>
        <taxon>Ecdysozoa</taxon>
        <taxon>Nematoda</taxon>
        <taxon>Chromadorea</taxon>
        <taxon>Rhabditida</taxon>
        <taxon>Tylenchina</taxon>
        <taxon>Tylenchomorpha</taxon>
        <taxon>Sphaerularioidea</taxon>
        <taxon>Anguinidae</taxon>
        <taxon>Anguininae</taxon>
        <taxon>Ditylenchus</taxon>
    </lineage>
</organism>
<dbReference type="InterPro" id="IPR036259">
    <property type="entry name" value="MFS_trans_sf"/>
</dbReference>
<evidence type="ECO:0000256" key="2">
    <source>
        <dbReference type="ARBA" id="ARBA00022448"/>
    </source>
</evidence>
<dbReference type="Pfam" id="PF07690">
    <property type="entry name" value="MFS_1"/>
    <property type="match status" value="1"/>
</dbReference>
<feature type="transmembrane region" description="Helical" evidence="6">
    <location>
        <begin position="367"/>
        <end position="388"/>
    </location>
</feature>
<reference evidence="7" key="1">
    <citation type="submission" date="2022-01" db="EMBL/GenBank/DDBJ databases">
        <title>Genome Sequence Resource for Two Populations of Ditylenchus destructor, the Migratory Endoparasitic Phytonematode.</title>
        <authorList>
            <person name="Zhang H."/>
            <person name="Lin R."/>
            <person name="Xie B."/>
        </authorList>
    </citation>
    <scope>NUCLEOTIDE SEQUENCE</scope>
    <source>
        <strain evidence="7">BazhouSP</strain>
    </source>
</reference>
<dbReference type="PRINTS" id="PR01035">
    <property type="entry name" value="TCRTETA"/>
</dbReference>
<comment type="subcellular location">
    <subcellularLocation>
        <location evidence="1">Endomembrane system</location>
        <topology evidence="1">Multi-pass membrane protein</topology>
    </subcellularLocation>
</comment>
<protein>
    <submittedName>
        <fullName evidence="7">Major facilitator superfamily domain-containing protein</fullName>
    </submittedName>
</protein>
<feature type="transmembrane region" description="Helical" evidence="6">
    <location>
        <begin position="119"/>
        <end position="142"/>
    </location>
</feature>
<dbReference type="PANTHER" id="PTHR23510">
    <property type="entry name" value="INNER MEMBRANE TRANSPORT PROTEIN YAJR"/>
    <property type="match status" value="1"/>
</dbReference>
<feature type="transmembrane region" description="Helical" evidence="6">
    <location>
        <begin position="93"/>
        <end position="113"/>
    </location>
</feature>
<accession>A0AAD4R546</accession>
<feature type="transmembrane region" description="Helical" evidence="6">
    <location>
        <begin position="287"/>
        <end position="312"/>
    </location>
</feature>
<dbReference type="EMBL" id="JAKKPZ010000003">
    <property type="protein sequence ID" value="KAI1723608.1"/>
    <property type="molecule type" value="Genomic_DNA"/>
</dbReference>
<feature type="transmembrane region" description="Helical" evidence="6">
    <location>
        <begin position="58"/>
        <end position="81"/>
    </location>
</feature>
<evidence type="ECO:0000256" key="4">
    <source>
        <dbReference type="ARBA" id="ARBA00022989"/>
    </source>
</evidence>
<proteinExistence type="predicted"/>
<dbReference type="InterPro" id="IPR011701">
    <property type="entry name" value="MFS"/>
</dbReference>
<feature type="transmembrane region" description="Helical" evidence="6">
    <location>
        <begin position="199"/>
        <end position="217"/>
    </location>
</feature>
<comment type="caution">
    <text evidence="7">The sequence shown here is derived from an EMBL/GenBank/DDBJ whole genome shotgun (WGS) entry which is preliminary data.</text>
</comment>
<keyword evidence="3 6" id="KW-0812">Transmembrane</keyword>
<evidence type="ECO:0000256" key="5">
    <source>
        <dbReference type="ARBA" id="ARBA00023136"/>
    </source>
</evidence>
<dbReference type="GO" id="GO:0012505">
    <property type="term" value="C:endomembrane system"/>
    <property type="evidence" value="ECO:0007669"/>
    <property type="project" value="UniProtKB-SubCell"/>
</dbReference>
<evidence type="ECO:0000313" key="7">
    <source>
        <dbReference type="EMBL" id="KAI1723608.1"/>
    </source>
</evidence>
<dbReference type="CDD" id="cd17326">
    <property type="entry name" value="MFS_MFSD8"/>
    <property type="match status" value="1"/>
</dbReference>
<keyword evidence="5 6" id="KW-0472">Membrane</keyword>
<dbReference type="InterPro" id="IPR001958">
    <property type="entry name" value="Tet-R_TetA/multi-R_MdtG-like"/>
</dbReference>
<dbReference type="SUPFAM" id="SSF103473">
    <property type="entry name" value="MFS general substrate transporter"/>
    <property type="match status" value="1"/>
</dbReference>
<sequence length="475" mass="52910">MTGTDISSTGTFSSSEKKTEWTSIYLGCGLTFMAASQFTLYFSSLYPFMKLLDSSTTVTFFGIVISSYSFSQSVASPLLGWWSNRIRRLKPSLYVCTLFMFVGNFLYFCVELFPSHHKYILLVARFICGVGDSSIGLLKAYAAAASSSADRSKAIAFVTGGMALGTIFGPAFQVMFSWIGYPGWEISPGVGISMYNAPALFACSTNLLSMVLLFWLFKESFVGVIEDKPKTEAEEASGPTTTLPPYDRFAAIACYCLRFTQIFVITNLETIGASLSGAMFAWTHVQVVFYGSLAHVGMGLLSFVVYAIYIVTNLGRRCDSLKKVNPYWYYLLFIFCIGIAWPNMNVTMNTLFSRIIGPRLQGTQQGILQMSGGAARMVGPILVGFFYTHWGPRMVWILEAVVVGLMMIFWMLCYRRLVPLKFDLNVSPTITTISLCATPPEQRKSGPIFIEENVVISNGFPDQINEYYLNVIERY</sequence>
<evidence type="ECO:0000256" key="1">
    <source>
        <dbReference type="ARBA" id="ARBA00004127"/>
    </source>
</evidence>
<evidence type="ECO:0000313" key="8">
    <source>
        <dbReference type="Proteomes" id="UP001201812"/>
    </source>
</evidence>
<evidence type="ECO:0000256" key="6">
    <source>
        <dbReference type="SAM" id="Phobius"/>
    </source>
</evidence>
<dbReference type="PANTHER" id="PTHR23510:SF3">
    <property type="entry name" value="MAJOR FACILITATOR SUPERFAMILY DOMAIN-CONTAINING PROTEIN 8"/>
    <property type="match status" value="1"/>
</dbReference>
<keyword evidence="2" id="KW-0813">Transport</keyword>
<gene>
    <name evidence="7" type="ORF">DdX_03772</name>
</gene>
<dbReference type="InterPro" id="IPR051068">
    <property type="entry name" value="MFS_Domain-Containing_Protein"/>
</dbReference>
<dbReference type="Gene3D" id="1.20.1250.20">
    <property type="entry name" value="MFS general substrate transporter like domains"/>
    <property type="match status" value="1"/>
</dbReference>